<dbReference type="Proteomes" id="UP000077926">
    <property type="component" value="Chromosome"/>
</dbReference>
<dbReference type="Pfam" id="PF00441">
    <property type="entry name" value="Acyl-CoA_dh_1"/>
    <property type="match status" value="1"/>
</dbReference>
<evidence type="ECO:0000256" key="3">
    <source>
        <dbReference type="ARBA" id="ARBA00022630"/>
    </source>
</evidence>
<dbReference type="InterPro" id="IPR036250">
    <property type="entry name" value="AcylCo_DH-like_C"/>
</dbReference>
<dbReference type="GO" id="GO:0003995">
    <property type="term" value="F:acyl-CoA dehydrogenase activity"/>
    <property type="evidence" value="ECO:0007669"/>
    <property type="project" value="InterPro"/>
</dbReference>
<dbReference type="InterPro" id="IPR013786">
    <property type="entry name" value="AcylCoA_DH/ox_N"/>
</dbReference>
<accession>A0A1B3XK88</accession>
<comment type="similarity">
    <text evidence="2 7">Belongs to the acyl-CoA dehydrogenase family.</text>
</comment>
<dbReference type="OrthoDB" id="9802447at2"/>
<dbReference type="Gene3D" id="1.10.540.10">
    <property type="entry name" value="Acyl-CoA dehydrogenase/oxidase, N-terminal domain"/>
    <property type="match status" value="1"/>
</dbReference>
<dbReference type="Pfam" id="PF02770">
    <property type="entry name" value="Acyl-CoA_dh_M"/>
    <property type="match status" value="1"/>
</dbReference>
<dbReference type="Gene3D" id="1.20.140.10">
    <property type="entry name" value="Butyryl-CoA Dehydrogenase, subunit A, domain 3"/>
    <property type="match status" value="2"/>
</dbReference>
<dbReference type="FunFam" id="2.40.110.10:FF:000001">
    <property type="entry name" value="Acyl-CoA dehydrogenase, mitochondrial"/>
    <property type="match status" value="1"/>
</dbReference>
<evidence type="ECO:0000259" key="10">
    <source>
        <dbReference type="Pfam" id="PF02771"/>
    </source>
</evidence>
<dbReference type="Pfam" id="PF21263">
    <property type="entry name" value="Acyl-CoA-dh_C"/>
    <property type="match status" value="1"/>
</dbReference>
<dbReference type="Gene3D" id="2.40.110.10">
    <property type="entry name" value="Butyryl-CoA Dehydrogenase, subunit A, domain 2"/>
    <property type="match status" value="1"/>
</dbReference>
<evidence type="ECO:0000256" key="6">
    <source>
        <dbReference type="ARBA" id="ARBA00052546"/>
    </source>
</evidence>
<evidence type="ECO:0000313" key="12">
    <source>
        <dbReference type="EMBL" id="AOH53592.1"/>
    </source>
</evidence>
<dbReference type="SUPFAM" id="SSF56645">
    <property type="entry name" value="Acyl-CoA dehydrogenase NM domain-like"/>
    <property type="match status" value="1"/>
</dbReference>
<dbReference type="PANTHER" id="PTHR43884:SF12">
    <property type="entry name" value="ISOVALERYL-COA DEHYDROGENASE, MITOCHONDRIAL-RELATED"/>
    <property type="match status" value="1"/>
</dbReference>
<feature type="domain" description="Acyl-CoA dehydrogenase/oxidase C-terminal" evidence="8">
    <location>
        <begin position="248"/>
        <end position="409"/>
    </location>
</feature>
<keyword evidence="5 7" id="KW-0560">Oxidoreductase</keyword>
<comment type="cofactor">
    <cofactor evidence="1 7">
        <name>FAD</name>
        <dbReference type="ChEBI" id="CHEBI:57692"/>
    </cofactor>
</comment>
<evidence type="ECO:0000259" key="8">
    <source>
        <dbReference type="Pfam" id="PF00441"/>
    </source>
</evidence>
<dbReference type="GO" id="GO:0050660">
    <property type="term" value="F:flavin adenine dinucleotide binding"/>
    <property type="evidence" value="ECO:0007669"/>
    <property type="project" value="InterPro"/>
</dbReference>
<dbReference type="InterPro" id="IPR009100">
    <property type="entry name" value="AcylCoA_DH/oxidase_NM_dom_sf"/>
</dbReference>
<dbReference type="InterPro" id="IPR046373">
    <property type="entry name" value="Acyl-CoA_Oxase/DH_mid-dom_sf"/>
</dbReference>
<gene>
    <name evidence="12" type="ORF">ABE28_004450</name>
</gene>
<dbReference type="RefSeq" id="WP_064466866.1">
    <property type="nucleotide sequence ID" value="NZ_CP017080.1"/>
</dbReference>
<evidence type="ECO:0000256" key="4">
    <source>
        <dbReference type="ARBA" id="ARBA00022827"/>
    </source>
</evidence>
<dbReference type="Pfam" id="PF02771">
    <property type="entry name" value="Acyl-CoA_dh_N"/>
    <property type="match status" value="1"/>
</dbReference>
<evidence type="ECO:0000256" key="7">
    <source>
        <dbReference type="RuleBase" id="RU362125"/>
    </source>
</evidence>
<keyword evidence="3 7" id="KW-0285">Flavoprotein</keyword>
<dbReference type="InterPro" id="IPR037069">
    <property type="entry name" value="AcylCoA_DH/ox_N_sf"/>
</dbReference>
<protein>
    <submittedName>
        <fullName evidence="12">Acyl-CoA dehydrogenase</fullName>
    </submittedName>
</protein>
<evidence type="ECO:0000256" key="2">
    <source>
        <dbReference type="ARBA" id="ARBA00009347"/>
    </source>
</evidence>
<name>A0A1B3XK88_9BACI</name>
<dbReference type="AlphaFoldDB" id="A0A1B3XK88"/>
<dbReference type="PANTHER" id="PTHR43884">
    <property type="entry name" value="ACYL-COA DEHYDROGENASE"/>
    <property type="match status" value="1"/>
</dbReference>
<sequence>MGEAELQCNESLFSHGPDIAVFTPEDFNEEDHLISKTTELFVKNEVKPLLESIDRHDNGKVKKLFREAGELGLLSVEVPESYGGLSLNKKLSGLVAEKMGFGGSFSVSFNIHAGVGTLPYVYYGTEAQKQKYLPKLASGEWIGAYALTENNAGSDALNAKTTAVLNEQGTAWLLNGEKQWITNAQVADVYVVFAKTSNGMTAFIVDRTFKGVSIGPEEKKMGIKGSSTATLILEDVSVPAGNVLGKVGQGHHVALNILNMARLKLSFSNIGASKQALELAVNYAKQRKQFDRPIIRFSMIQEKIADMAIAIYGAESAAYRTADSLDKVFDNGEPLDEQLVKLANYAAECAINKVNCSEVLDRIIDEALQIHGGYGYMQEYEVERLYRDARISRIFEGTNEINRLTIAKLLMKKGLQYGDTWLAPLLDEEGTRNQHYIHLSKRLLNKSLKALIHAKINIQQEQEYSRLLADMMKEIHVMDSAFRRTEKAIQKNGMEKERLKENMTNVICEEAYRRVEGMAVLILAGTESDEAGRKVLLDEVRSLAVPLFRNLFIQKREIAERMAEQEKYNV</sequence>
<dbReference type="KEGG" id="bmur:ABE28_004450"/>
<keyword evidence="13" id="KW-1185">Reference proteome</keyword>
<feature type="domain" description="Acyl-CoA dehydrogenase/oxidase N-terminal" evidence="10">
    <location>
        <begin position="28"/>
        <end position="140"/>
    </location>
</feature>
<organism evidence="12 13">
    <name type="scientific">Peribacillus muralis</name>
    <dbReference type="NCBI Taxonomy" id="264697"/>
    <lineage>
        <taxon>Bacteria</taxon>
        <taxon>Bacillati</taxon>
        <taxon>Bacillota</taxon>
        <taxon>Bacilli</taxon>
        <taxon>Bacillales</taxon>
        <taxon>Bacillaceae</taxon>
        <taxon>Peribacillus</taxon>
    </lineage>
</organism>
<dbReference type="SUPFAM" id="SSF47203">
    <property type="entry name" value="Acyl-CoA dehydrogenase C-terminal domain-like"/>
    <property type="match status" value="1"/>
</dbReference>
<keyword evidence="4 7" id="KW-0274">FAD</keyword>
<dbReference type="InterPro" id="IPR049426">
    <property type="entry name" value="Acyl-CoA-dh-like_C"/>
</dbReference>
<dbReference type="InterPro" id="IPR006089">
    <property type="entry name" value="Acyl-CoA_DH_CS"/>
</dbReference>
<reference evidence="12 13" key="1">
    <citation type="submission" date="2016-08" db="EMBL/GenBank/DDBJ databases">
        <title>Complete genome sequence of Bacillus muralis G25-68, a strain with toxicity to nematodes.</title>
        <authorList>
            <person name="Zheng Z."/>
        </authorList>
    </citation>
    <scope>NUCLEOTIDE SEQUENCE [LARGE SCALE GENOMIC DNA]</scope>
    <source>
        <strain evidence="12 13">G25-68</strain>
    </source>
</reference>
<dbReference type="EMBL" id="CP017080">
    <property type="protein sequence ID" value="AOH53592.1"/>
    <property type="molecule type" value="Genomic_DNA"/>
</dbReference>
<proteinExistence type="inferred from homology"/>
<evidence type="ECO:0000259" key="9">
    <source>
        <dbReference type="Pfam" id="PF02770"/>
    </source>
</evidence>
<dbReference type="FunFam" id="1.10.540.10:FF:000001">
    <property type="entry name" value="Very long-chain-specific acyl-CoA dehydrogenase, mitochondrial"/>
    <property type="match status" value="1"/>
</dbReference>
<evidence type="ECO:0000313" key="13">
    <source>
        <dbReference type="Proteomes" id="UP000077926"/>
    </source>
</evidence>
<dbReference type="STRING" id="264697.ABE28_004450"/>
<feature type="domain" description="Acyl-CoA oxidase/dehydrogenase middle" evidence="9">
    <location>
        <begin position="144"/>
        <end position="236"/>
    </location>
</feature>
<dbReference type="PROSITE" id="PS00073">
    <property type="entry name" value="ACYL_COA_DH_2"/>
    <property type="match status" value="1"/>
</dbReference>
<dbReference type="FunFam" id="1.20.140.10:FF:000019">
    <property type="entry name" value="Acyl-CoA dehydrogenase"/>
    <property type="match status" value="1"/>
</dbReference>
<dbReference type="InterPro" id="IPR009075">
    <property type="entry name" value="AcylCo_DH/oxidase_C"/>
</dbReference>
<evidence type="ECO:0000256" key="5">
    <source>
        <dbReference type="ARBA" id="ARBA00023002"/>
    </source>
</evidence>
<evidence type="ECO:0000256" key="1">
    <source>
        <dbReference type="ARBA" id="ARBA00001974"/>
    </source>
</evidence>
<comment type="catalytic activity">
    <reaction evidence="6">
        <text>a 2,3-saturated acyl-CoA + A = a 2,3-dehydroacyl-CoA + AH2</text>
        <dbReference type="Rhea" id="RHEA:48608"/>
        <dbReference type="ChEBI" id="CHEBI:13193"/>
        <dbReference type="ChEBI" id="CHEBI:17499"/>
        <dbReference type="ChEBI" id="CHEBI:60015"/>
        <dbReference type="ChEBI" id="CHEBI:65111"/>
    </reaction>
</comment>
<evidence type="ECO:0000259" key="11">
    <source>
        <dbReference type="Pfam" id="PF21263"/>
    </source>
</evidence>
<feature type="domain" description="Acyl-CoA dehydrogenase-like C-terminal" evidence="11">
    <location>
        <begin position="456"/>
        <end position="530"/>
    </location>
</feature>
<dbReference type="InterPro" id="IPR006091">
    <property type="entry name" value="Acyl-CoA_Oxase/DH_mid-dom"/>
</dbReference>